<dbReference type="PROSITE" id="PS50067">
    <property type="entry name" value="KINESIN_MOTOR_2"/>
    <property type="match status" value="1"/>
</dbReference>
<dbReference type="GO" id="GO:0051231">
    <property type="term" value="P:spindle elongation"/>
    <property type="evidence" value="ECO:0007669"/>
    <property type="project" value="TreeGrafter"/>
</dbReference>
<gene>
    <name evidence="10" type="ORF">NMOB1V02_LOCUS337</name>
</gene>
<evidence type="ECO:0000256" key="2">
    <source>
        <dbReference type="ARBA" id="ARBA00022490"/>
    </source>
</evidence>
<dbReference type="InterPro" id="IPR001752">
    <property type="entry name" value="Kinesin_motor_dom"/>
</dbReference>
<keyword evidence="4 7" id="KW-0067">ATP-binding</keyword>
<evidence type="ECO:0000256" key="5">
    <source>
        <dbReference type="ARBA" id="ARBA00023175"/>
    </source>
</evidence>
<dbReference type="GO" id="GO:0007018">
    <property type="term" value="P:microtubule-based movement"/>
    <property type="evidence" value="ECO:0007669"/>
    <property type="project" value="InterPro"/>
</dbReference>
<organism evidence="10">
    <name type="scientific">Notodromas monacha</name>
    <dbReference type="NCBI Taxonomy" id="399045"/>
    <lineage>
        <taxon>Eukaryota</taxon>
        <taxon>Metazoa</taxon>
        <taxon>Ecdysozoa</taxon>
        <taxon>Arthropoda</taxon>
        <taxon>Crustacea</taxon>
        <taxon>Oligostraca</taxon>
        <taxon>Ostracoda</taxon>
        <taxon>Podocopa</taxon>
        <taxon>Podocopida</taxon>
        <taxon>Cypridocopina</taxon>
        <taxon>Cypridoidea</taxon>
        <taxon>Cyprididae</taxon>
        <taxon>Notodromas</taxon>
    </lineage>
</organism>
<dbReference type="OrthoDB" id="3176171at2759"/>
<feature type="coiled-coil region" evidence="8">
    <location>
        <begin position="595"/>
        <end position="622"/>
    </location>
</feature>
<comment type="subcellular location">
    <subcellularLocation>
        <location evidence="1">Cytoplasm</location>
        <location evidence="1">Cytoskeleton</location>
    </subcellularLocation>
</comment>
<keyword evidence="5 7" id="KW-0505">Motor protein</keyword>
<dbReference type="Pfam" id="PF00225">
    <property type="entry name" value="Kinesin"/>
    <property type="match status" value="1"/>
</dbReference>
<proteinExistence type="inferred from homology"/>
<dbReference type="AlphaFoldDB" id="A0A7R9BDM1"/>
<sequence length="884" mass="100041">MQSNSASEPVSTFLRVRPFRDGEQKTSCFDSIGNREVKIVDKHHRFFQFSKAFGPTAKQVDVYEAAVKPLLKDVLAGHSCNVFLYGQSGTGKTHTLLGGRCENDGILPQFLESLCTELGKLENETYASMSVFSVANEDLRDMSGVTRNSNDKKLRLVEDQSRKGSIVIQGADSITVRLPLHGLFSQLNRAMSEVGLEQLRKSSLIFTITVYIIEVKPNGEEVTMGKINFFDLAGSENLGKSTGPLKGKDANAHLSLITFSRLVTMLSEGAKHLPYRDSKLTRFAQDALGGKGRTNFIFTTFGGTTDIQETQATLEFSAKARQITTTPEVFSTFSKNILTKYLEEESRNIQEEINRVVKKQGVYVDPDVVEKQNAEFSKRSEDLVALRSDLVNCRQRLAFLKLSIKEIDAQAVETQGRILSGTQSLSKIDDQILLEEAKLLAKRDAIQEALSVTHSLFDERNTYLELITIDKSLRDRHEACLKQLRYAWEEGLVNARLHVENLRIMNRSCWDMLNTLPETIGLSKELQQKAKSLDEASSSIDEHFEDMKALMEAQVKKFEDLGNHVAQADKERLEALNVAYHNTRLKMEKYVEQQTQRASASYERLIQELDKLIRENEKCVALTVEGNDVAKELVSKLNGVHSDSLTVEGQIFQKISEESDNAEARAERIVDEIAPRILKDFDEISANQQEWLIFLDNAISQVEHCMENRNQGWDEMKALTGDFDKKMYSICSDRNRQLDKISKLAGGMQNEMNESAHEFGIQMNNLAEDMKHVCEERDERLRDIEQIEMLELLMKAQSLAAADPAVVDRVLCELDDFKRGLQEAVKNTEVAVKEIKDECSQYKLSDEMKAEFVDVAPTGLTPVRKDYSKLIREVEFTPMREINE</sequence>
<evidence type="ECO:0000256" key="1">
    <source>
        <dbReference type="ARBA" id="ARBA00004245"/>
    </source>
</evidence>
<dbReference type="Gene3D" id="3.40.850.10">
    <property type="entry name" value="Kinesin motor domain"/>
    <property type="match status" value="1"/>
</dbReference>
<comment type="similarity">
    <text evidence="7">Belongs to the TRAFAC class myosin-kinesin ATPase superfamily. Kinesin family.</text>
</comment>
<dbReference type="GO" id="GO:0072686">
    <property type="term" value="C:mitotic spindle"/>
    <property type="evidence" value="ECO:0007669"/>
    <property type="project" value="TreeGrafter"/>
</dbReference>
<dbReference type="GO" id="GO:0005876">
    <property type="term" value="C:spindle microtubule"/>
    <property type="evidence" value="ECO:0007669"/>
    <property type="project" value="TreeGrafter"/>
</dbReference>
<evidence type="ECO:0000313" key="11">
    <source>
        <dbReference type="Proteomes" id="UP000678499"/>
    </source>
</evidence>
<evidence type="ECO:0000256" key="3">
    <source>
        <dbReference type="ARBA" id="ARBA00022741"/>
    </source>
</evidence>
<dbReference type="EMBL" id="CAJPEX010000029">
    <property type="protein sequence ID" value="CAG0912554.1"/>
    <property type="molecule type" value="Genomic_DNA"/>
</dbReference>
<keyword evidence="11" id="KW-1185">Reference proteome</keyword>
<dbReference type="PANTHER" id="PTHR47970">
    <property type="entry name" value="KINESIN-LIKE PROTEIN KIF11"/>
    <property type="match status" value="1"/>
</dbReference>
<keyword evidence="3 7" id="KW-0547">Nucleotide-binding</keyword>
<feature type="domain" description="Kinesin motor" evidence="9">
    <location>
        <begin position="9"/>
        <end position="323"/>
    </location>
</feature>
<evidence type="ECO:0000256" key="8">
    <source>
        <dbReference type="SAM" id="Coils"/>
    </source>
</evidence>
<dbReference type="InterPro" id="IPR047149">
    <property type="entry name" value="KIF11-like"/>
</dbReference>
<dbReference type="GO" id="GO:0005524">
    <property type="term" value="F:ATP binding"/>
    <property type="evidence" value="ECO:0007669"/>
    <property type="project" value="UniProtKB-UniRule"/>
</dbReference>
<protein>
    <recommendedName>
        <fullName evidence="9">Kinesin motor domain-containing protein</fullName>
    </recommendedName>
</protein>
<keyword evidence="6" id="KW-0206">Cytoskeleton</keyword>
<dbReference type="GO" id="GO:0008017">
    <property type="term" value="F:microtubule binding"/>
    <property type="evidence" value="ECO:0007669"/>
    <property type="project" value="InterPro"/>
</dbReference>
<dbReference type="SMART" id="SM00129">
    <property type="entry name" value="KISc"/>
    <property type="match status" value="1"/>
</dbReference>
<evidence type="ECO:0000259" key="9">
    <source>
        <dbReference type="PROSITE" id="PS50067"/>
    </source>
</evidence>
<dbReference type="PRINTS" id="PR00380">
    <property type="entry name" value="KINESINHEAVY"/>
</dbReference>
<evidence type="ECO:0000313" key="10">
    <source>
        <dbReference type="EMBL" id="CAD7272402.1"/>
    </source>
</evidence>
<accession>A0A7R9BDM1</accession>
<name>A0A7R9BDM1_9CRUS</name>
<dbReference type="InterPro" id="IPR027417">
    <property type="entry name" value="P-loop_NTPase"/>
</dbReference>
<dbReference type="GO" id="GO:0090307">
    <property type="term" value="P:mitotic spindle assembly"/>
    <property type="evidence" value="ECO:0007669"/>
    <property type="project" value="TreeGrafter"/>
</dbReference>
<evidence type="ECO:0000256" key="4">
    <source>
        <dbReference type="ARBA" id="ARBA00022840"/>
    </source>
</evidence>
<keyword evidence="2" id="KW-0963">Cytoplasm</keyword>
<evidence type="ECO:0000256" key="7">
    <source>
        <dbReference type="PROSITE-ProRule" id="PRU00283"/>
    </source>
</evidence>
<dbReference type="SUPFAM" id="SSF52540">
    <property type="entry name" value="P-loop containing nucleoside triphosphate hydrolases"/>
    <property type="match status" value="1"/>
</dbReference>
<reference evidence="10" key="1">
    <citation type="submission" date="2020-11" db="EMBL/GenBank/DDBJ databases">
        <authorList>
            <person name="Tran Van P."/>
        </authorList>
    </citation>
    <scope>NUCLEOTIDE SEQUENCE</scope>
</reference>
<keyword evidence="8" id="KW-0175">Coiled coil</keyword>
<dbReference type="InterPro" id="IPR036961">
    <property type="entry name" value="Kinesin_motor_dom_sf"/>
</dbReference>
<dbReference type="PANTHER" id="PTHR47970:SF12">
    <property type="entry name" value="KINESIN FAMILY MEMBER 11"/>
    <property type="match status" value="1"/>
</dbReference>
<dbReference type="Proteomes" id="UP000678499">
    <property type="component" value="Unassembled WGS sequence"/>
</dbReference>
<feature type="binding site" evidence="7">
    <location>
        <begin position="86"/>
        <end position="93"/>
    </location>
    <ligand>
        <name>ATP</name>
        <dbReference type="ChEBI" id="CHEBI:30616"/>
    </ligand>
</feature>
<dbReference type="EMBL" id="OA882066">
    <property type="protein sequence ID" value="CAD7272402.1"/>
    <property type="molecule type" value="Genomic_DNA"/>
</dbReference>
<dbReference type="GO" id="GO:0008574">
    <property type="term" value="F:plus-end-directed microtubule motor activity"/>
    <property type="evidence" value="ECO:0007669"/>
    <property type="project" value="TreeGrafter"/>
</dbReference>
<evidence type="ECO:0000256" key="6">
    <source>
        <dbReference type="ARBA" id="ARBA00023212"/>
    </source>
</evidence>